<dbReference type="Proteomes" id="UP000887572">
    <property type="component" value="Unplaced"/>
</dbReference>
<proteinExistence type="predicted"/>
<sequence length="217" mass="25177">MKLSIACVVALSQLFILIPRLHFSVMMKSCAKGRREYSVSNTSHNGQWKDSFQLHICCEGDWCRDGQQLKPITTTEQTVHEEEVSNDKAEEQHHDLMPNDNHRHGADLAFPFKEMTPKYYFGFSFGSAANLSQVTVEKKSHSECQFSSVLKTCRGFGKFWLEWDSDRKRFHPYLFAAQNVSKRSKTDGQNEWPAGANHNYERQTTETNDKRQICRQY</sequence>
<dbReference type="WBParaSite" id="Gr19_v10_g678.t1">
    <property type="protein sequence ID" value="Gr19_v10_g678.t1"/>
    <property type="gene ID" value="Gr19_v10_g678"/>
</dbReference>
<reference evidence="4" key="1">
    <citation type="submission" date="2022-11" db="UniProtKB">
        <authorList>
            <consortium name="WormBaseParasite"/>
        </authorList>
    </citation>
    <scope>IDENTIFICATION</scope>
</reference>
<evidence type="ECO:0000313" key="3">
    <source>
        <dbReference type="Proteomes" id="UP000887572"/>
    </source>
</evidence>
<keyword evidence="2" id="KW-0732">Signal</keyword>
<dbReference type="AlphaFoldDB" id="A0A914I4P4"/>
<feature type="compositionally biased region" description="Basic and acidic residues" evidence="1">
    <location>
        <begin position="199"/>
        <end position="209"/>
    </location>
</feature>
<protein>
    <submittedName>
        <fullName evidence="4">Uncharacterized protein</fullName>
    </submittedName>
</protein>
<organism evidence="3 4">
    <name type="scientific">Globodera rostochiensis</name>
    <name type="common">Golden nematode worm</name>
    <name type="synonym">Heterodera rostochiensis</name>
    <dbReference type="NCBI Taxonomy" id="31243"/>
    <lineage>
        <taxon>Eukaryota</taxon>
        <taxon>Metazoa</taxon>
        <taxon>Ecdysozoa</taxon>
        <taxon>Nematoda</taxon>
        <taxon>Chromadorea</taxon>
        <taxon>Rhabditida</taxon>
        <taxon>Tylenchina</taxon>
        <taxon>Tylenchomorpha</taxon>
        <taxon>Tylenchoidea</taxon>
        <taxon>Heteroderidae</taxon>
        <taxon>Heteroderinae</taxon>
        <taxon>Globodera</taxon>
    </lineage>
</organism>
<feature type="chain" id="PRO_5037757112" evidence="2">
    <location>
        <begin position="24"/>
        <end position="217"/>
    </location>
</feature>
<keyword evidence="3" id="KW-1185">Reference proteome</keyword>
<evidence type="ECO:0000256" key="1">
    <source>
        <dbReference type="SAM" id="MobiDB-lite"/>
    </source>
</evidence>
<evidence type="ECO:0000256" key="2">
    <source>
        <dbReference type="SAM" id="SignalP"/>
    </source>
</evidence>
<feature type="region of interest" description="Disordered" evidence="1">
    <location>
        <begin position="184"/>
        <end position="209"/>
    </location>
</feature>
<accession>A0A914I4P4</accession>
<name>A0A914I4P4_GLORO</name>
<evidence type="ECO:0000313" key="4">
    <source>
        <dbReference type="WBParaSite" id="Gr19_v10_g678.t1"/>
    </source>
</evidence>
<feature type="signal peptide" evidence="2">
    <location>
        <begin position="1"/>
        <end position="23"/>
    </location>
</feature>